<feature type="region of interest" description="Disordered" evidence="1">
    <location>
        <begin position="153"/>
        <end position="173"/>
    </location>
</feature>
<protein>
    <submittedName>
        <fullName evidence="2">Uncharacterized protein</fullName>
    </submittedName>
</protein>
<name>A0A0C3D5H3_9AGAM</name>
<gene>
    <name evidence="2" type="ORF">SCLCIDRAFT_33287</name>
</gene>
<dbReference type="STRING" id="1036808.A0A0C3D5H3"/>
<dbReference type="Proteomes" id="UP000053989">
    <property type="component" value="Unassembled WGS sequence"/>
</dbReference>
<accession>A0A0C3D5H3</accession>
<feature type="compositionally biased region" description="Basic and acidic residues" evidence="1">
    <location>
        <begin position="8"/>
        <end position="23"/>
    </location>
</feature>
<reference evidence="2 3" key="1">
    <citation type="submission" date="2014-04" db="EMBL/GenBank/DDBJ databases">
        <authorList>
            <consortium name="DOE Joint Genome Institute"/>
            <person name="Kuo A."/>
            <person name="Kohler A."/>
            <person name="Nagy L.G."/>
            <person name="Floudas D."/>
            <person name="Copeland A."/>
            <person name="Barry K.W."/>
            <person name="Cichocki N."/>
            <person name="Veneault-Fourrey C."/>
            <person name="LaButti K."/>
            <person name="Lindquist E.A."/>
            <person name="Lipzen A."/>
            <person name="Lundell T."/>
            <person name="Morin E."/>
            <person name="Murat C."/>
            <person name="Sun H."/>
            <person name="Tunlid A."/>
            <person name="Henrissat B."/>
            <person name="Grigoriev I.V."/>
            <person name="Hibbett D.S."/>
            <person name="Martin F."/>
            <person name="Nordberg H.P."/>
            <person name="Cantor M.N."/>
            <person name="Hua S.X."/>
        </authorList>
    </citation>
    <scope>NUCLEOTIDE SEQUENCE [LARGE SCALE GENOMIC DNA]</scope>
    <source>
        <strain evidence="2 3">Foug A</strain>
    </source>
</reference>
<evidence type="ECO:0000256" key="1">
    <source>
        <dbReference type="SAM" id="MobiDB-lite"/>
    </source>
</evidence>
<sequence>MMWVAKQETQRKAKEERKKVKEEAKRVAKEEVKRKAEEDAQKMAEFQTLWQANMERKARQKAEAKVVAEVMRAHIAQKAVQGKKPKPKQCWVASQHVPNEEVQGSYPLCDRCSTSSNSKVCSLLNNAQTPTCNQCQNMKVKCYFELSTATMKRSASGKKPKESETLVTMVAKE</sequence>
<dbReference type="InParanoid" id="A0A0C3D5H3"/>
<dbReference type="HOGENOM" id="CLU_080791_1_0_1"/>
<organism evidence="2 3">
    <name type="scientific">Scleroderma citrinum Foug A</name>
    <dbReference type="NCBI Taxonomy" id="1036808"/>
    <lineage>
        <taxon>Eukaryota</taxon>
        <taxon>Fungi</taxon>
        <taxon>Dikarya</taxon>
        <taxon>Basidiomycota</taxon>
        <taxon>Agaricomycotina</taxon>
        <taxon>Agaricomycetes</taxon>
        <taxon>Agaricomycetidae</taxon>
        <taxon>Boletales</taxon>
        <taxon>Sclerodermatineae</taxon>
        <taxon>Sclerodermataceae</taxon>
        <taxon>Scleroderma</taxon>
    </lineage>
</organism>
<dbReference type="AlphaFoldDB" id="A0A0C3D5H3"/>
<proteinExistence type="predicted"/>
<reference evidence="3" key="2">
    <citation type="submission" date="2015-01" db="EMBL/GenBank/DDBJ databases">
        <title>Evolutionary Origins and Diversification of the Mycorrhizal Mutualists.</title>
        <authorList>
            <consortium name="DOE Joint Genome Institute"/>
            <consortium name="Mycorrhizal Genomics Consortium"/>
            <person name="Kohler A."/>
            <person name="Kuo A."/>
            <person name="Nagy L.G."/>
            <person name="Floudas D."/>
            <person name="Copeland A."/>
            <person name="Barry K.W."/>
            <person name="Cichocki N."/>
            <person name="Veneault-Fourrey C."/>
            <person name="LaButti K."/>
            <person name="Lindquist E.A."/>
            <person name="Lipzen A."/>
            <person name="Lundell T."/>
            <person name="Morin E."/>
            <person name="Murat C."/>
            <person name="Riley R."/>
            <person name="Ohm R."/>
            <person name="Sun H."/>
            <person name="Tunlid A."/>
            <person name="Henrissat B."/>
            <person name="Grigoriev I.V."/>
            <person name="Hibbett D.S."/>
            <person name="Martin F."/>
        </authorList>
    </citation>
    <scope>NUCLEOTIDE SEQUENCE [LARGE SCALE GENOMIC DNA]</scope>
    <source>
        <strain evidence="3">Foug A</strain>
    </source>
</reference>
<feature type="region of interest" description="Disordered" evidence="1">
    <location>
        <begin position="1"/>
        <end position="23"/>
    </location>
</feature>
<evidence type="ECO:0000313" key="3">
    <source>
        <dbReference type="Proteomes" id="UP000053989"/>
    </source>
</evidence>
<dbReference type="EMBL" id="KN822247">
    <property type="protein sequence ID" value="KIM51644.1"/>
    <property type="molecule type" value="Genomic_DNA"/>
</dbReference>
<evidence type="ECO:0000313" key="2">
    <source>
        <dbReference type="EMBL" id="KIM51644.1"/>
    </source>
</evidence>
<keyword evidence="3" id="KW-1185">Reference proteome</keyword>